<proteinExistence type="inferred from homology"/>
<accession>A0ABZ2NM30</accession>
<dbReference type="EMBL" id="CP147407">
    <property type="protein sequence ID" value="WXB98285.1"/>
    <property type="molecule type" value="Genomic_DNA"/>
</dbReference>
<evidence type="ECO:0000256" key="10">
    <source>
        <dbReference type="PROSITE-ProRule" id="PRU01379"/>
    </source>
</evidence>
<feature type="domain" description="Peptidase M14" evidence="12">
    <location>
        <begin position="66"/>
        <end position="356"/>
    </location>
</feature>
<evidence type="ECO:0000259" key="12">
    <source>
        <dbReference type="PROSITE" id="PS52035"/>
    </source>
</evidence>
<evidence type="ECO:0000256" key="5">
    <source>
        <dbReference type="ARBA" id="ARBA00022670"/>
    </source>
</evidence>
<keyword evidence="4" id="KW-0964">Secreted</keyword>
<dbReference type="PANTHER" id="PTHR11705">
    <property type="entry name" value="PROTEASE FAMILY M14 CARBOXYPEPTIDASE A,B"/>
    <property type="match status" value="1"/>
</dbReference>
<evidence type="ECO:0000256" key="8">
    <source>
        <dbReference type="ARBA" id="ARBA00023026"/>
    </source>
</evidence>
<comment type="similarity">
    <text evidence="3 10">Belongs to the peptidase M14 family.</text>
</comment>
<gene>
    <name evidence="13" type="ORF">WCV65_07370</name>
</gene>
<dbReference type="RefSeq" id="WP_338781241.1">
    <property type="nucleotide sequence ID" value="NZ_CP147407.1"/>
</dbReference>
<protein>
    <submittedName>
        <fullName evidence="13">M14 family metallopeptidase</fullName>
    </submittedName>
</protein>
<dbReference type="SMART" id="SM00631">
    <property type="entry name" value="Zn_pept"/>
    <property type="match status" value="1"/>
</dbReference>
<organism evidence="13 14">
    <name type="scientific">Metabacillus sediminis</name>
    <dbReference type="NCBI Taxonomy" id="3117746"/>
    <lineage>
        <taxon>Bacteria</taxon>
        <taxon>Bacillati</taxon>
        <taxon>Bacillota</taxon>
        <taxon>Bacilli</taxon>
        <taxon>Bacillales</taxon>
        <taxon>Bacillaceae</taxon>
        <taxon>Metabacillus</taxon>
    </lineage>
</organism>
<feature type="chain" id="PRO_5045703034" evidence="11">
    <location>
        <begin position="30"/>
        <end position="542"/>
    </location>
</feature>
<dbReference type="PANTHER" id="PTHR11705:SF83">
    <property type="entry name" value="INACTIVE METALLOCARBOXYPEPTIDASE ECM14"/>
    <property type="match status" value="1"/>
</dbReference>
<feature type="active site" description="Proton donor/acceptor" evidence="10">
    <location>
        <position position="313"/>
    </location>
</feature>
<dbReference type="Proteomes" id="UP001377337">
    <property type="component" value="Chromosome"/>
</dbReference>
<keyword evidence="9" id="KW-0325">Glycoprotein</keyword>
<keyword evidence="8" id="KW-0843">Virulence</keyword>
<dbReference type="SUPFAM" id="SSF53187">
    <property type="entry name" value="Zn-dependent exopeptidases"/>
    <property type="match status" value="1"/>
</dbReference>
<feature type="signal peptide" evidence="11">
    <location>
        <begin position="1"/>
        <end position="29"/>
    </location>
</feature>
<evidence type="ECO:0000256" key="3">
    <source>
        <dbReference type="ARBA" id="ARBA00005988"/>
    </source>
</evidence>
<dbReference type="InterPro" id="IPR000834">
    <property type="entry name" value="Peptidase_M14"/>
</dbReference>
<evidence type="ECO:0000256" key="1">
    <source>
        <dbReference type="ARBA" id="ARBA00001947"/>
    </source>
</evidence>
<keyword evidence="14" id="KW-1185">Reference proteome</keyword>
<evidence type="ECO:0000256" key="11">
    <source>
        <dbReference type="SAM" id="SignalP"/>
    </source>
</evidence>
<evidence type="ECO:0000256" key="2">
    <source>
        <dbReference type="ARBA" id="ARBA00004613"/>
    </source>
</evidence>
<dbReference type="CDD" id="cd06242">
    <property type="entry name" value="M14-like"/>
    <property type="match status" value="1"/>
</dbReference>
<comment type="subcellular location">
    <subcellularLocation>
        <location evidence="2">Secreted</location>
    </subcellularLocation>
</comment>
<keyword evidence="7" id="KW-0378">Hydrolase</keyword>
<evidence type="ECO:0000256" key="9">
    <source>
        <dbReference type="ARBA" id="ARBA00023180"/>
    </source>
</evidence>
<evidence type="ECO:0000256" key="7">
    <source>
        <dbReference type="ARBA" id="ARBA00022801"/>
    </source>
</evidence>
<keyword evidence="5" id="KW-0645">Protease</keyword>
<evidence type="ECO:0000256" key="4">
    <source>
        <dbReference type="ARBA" id="ARBA00022525"/>
    </source>
</evidence>
<dbReference type="PROSITE" id="PS52035">
    <property type="entry name" value="PEPTIDASE_M14"/>
    <property type="match status" value="1"/>
</dbReference>
<evidence type="ECO:0000313" key="14">
    <source>
        <dbReference type="Proteomes" id="UP001377337"/>
    </source>
</evidence>
<dbReference type="Pfam" id="PF00246">
    <property type="entry name" value="Peptidase_M14"/>
    <property type="match status" value="1"/>
</dbReference>
<sequence length="542" mass="60009">MERRWGKLGVAAATAAGIIIAGAMPSAHAEAPYYGKEYSQPKQVLDLYPEPKPEVLTPAFSRSGEAFTSQDELEDFVDGLKKETDFLSVKKIGESREGRPLLALYFSKDQKISPSAISKKPTVWLQGQIHGNEPAAGEAVLAMAKKLSGKFGNDVLNRINVIIVPRVNPDGSFLFTRQLENGLDGNRDHVKLESQEVQAIHKEFNRFMPEVVIDAHEYSVGQEFSKLGLLKYHDLLLLSGKNLNIPEKIRKISDELFVEDTEAALDQKGFSNEPYYTSKVNSSGGIELEEGSTEARIGRNAFGLSPAISFLVETRGIGIGRENFSRRVAAQIATHENIIALTSENAAKVKYGVAKERLNLIKKGLIPHDRDLIVIDSENQPVTGRKLEMVDIEAGKVKEVPVLYKSASNAKATLTRERPTAYILEPGQEKAAAKLENQGLRGITLKKDKLLEVETMTVTDKTAAEKYEGISLHEIKSEVKKQKVNIRKGSIVFLTAQPQSNLLSLTLEPESVDSYASFGYIPSEKGERLPVYRFMEDIRNLK</sequence>
<dbReference type="Gene3D" id="3.40.630.10">
    <property type="entry name" value="Zn peptidases"/>
    <property type="match status" value="1"/>
</dbReference>
<evidence type="ECO:0000256" key="6">
    <source>
        <dbReference type="ARBA" id="ARBA00022729"/>
    </source>
</evidence>
<evidence type="ECO:0000313" key="13">
    <source>
        <dbReference type="EMBL" id="WXB98285.1"/>
    </source>
</evidence>
<reference evidence="13 14" key="1">
    <citation type="submission" date="2024-02" db="EMBL/GenBank/DDBJ databases">
        <title>Seven novel Bacillus-like species.</title>
        <authorList>
            <person name="Liu G."/>
        </authorList>
    </citation>
    <scope>NUCLEOTIDE SEQUENCE [LARGE SCALE GENOMIC DNA]</scope>
    <source>
        <strain evidence="13 14">FJAT-52054</strain>
    </source>
</reference>
<name>A0ABZ2NM30_9BACI</name>
<keyword evidence="6 11" id="KW-0732">Signal</keyword>
<comment type="cofactor">
    <cofactor evidence="1">
        <name>Zn(2+)</name>
        <dbReference type="ChEBI" id="CHEBI:29105"/>
    </cofactor>
</comment>